<reference evidence="1 2" key="1">
    <citation type="submission" date="2023-09" db="EMBL/GenBank/DDBJ databases">
        <title>Genomes of two closely related lineages of the louse Polyplax serrata with different host specificities.</title>
        <authorList>
            <person name="Martinu J."/>
            <person name="Tarabai H."/>
            <person name="Stefka J."/>
            <person name="Hypsa V."/>
        </authorList>
    </citation>
    <scope>NUCLEOTIDE SEQUENCE [LARGE SCALE GENOMIC DNA]</scope>
    <source>
        <strain evidence="1">98ZLc_SE</strain>
    </source>
</reference>
<keyword evidence="2" id="KW-1185">Reference proteome</keyword>
<sequence>MHCKHYRSADGGDFKRTQKDLDHCQSGCVGRSFNHSLEISKKTLEFGSSASPQKKGEKFLEVSYYEDVIDCLETLYKCSANLEILGNAIFCPFDPINSNQLKISNALQRTYQEIN</sequence>
<organism evidence="1 2">
    <name type="scientific">Polyplax serrata</name>
    <name type="common">Common mouse louse</name>
    <dbReference type="NCBI Taxonomy" id="468196"/>
    <lineage>
        <taxon>Eukaryota</taxon>
        <taxon>Metazoa</taxon>
        <taxon>Ecdysozoa</taxon>
        <taxon>Arthropoda</taxon>
        <taxon>Hexapoda</taxon>
        <taxon>Insecta</taxon>
        <taxon>Pterygota</taxon>
        <taxon>Neoptera</taxon>
        <taxon>Paraneoptera</taxon>
        <taxon>Psocodea</taxon>
        <taxon>Troctomorpha</taxon>
        <taxon>Phthiraptera</taxon>
        <taxon>Anoplura</taxon>
        <taxon>Polyplacidae</taxon>
        <taxon>Polyplax</taxon>
    </lineage>
</organism>
<gene>
    <name evidence="1" type="ORF">RUM44_009936</name>
</gene>
<dbReference type="EMBL" id="JAWJWF010000045">
    <property type="protein sequence ID" value="KAK6627459.1"/>
    <property type="molecule type" value="Genomic_DNA"/>
</dbReference>
<comment type="caution">
    <text evidence="1">The sequence shown here is derived from an EMBL/GenBank/DDBJ whole genome shotgun (WGS) entry which is preliminary data.</text>
</comment>
<proteinExistence type="predicted"/>
<name>A0ABR1AU47_POLSC</name>
<evidence type="ECO:0000313" key="2">
    <source>
        <dbReference type="Proteomes" id="UP001359485"/>
    </source>
</evidence>
<dbReference type="Proteomes" id="UP001359485">
    <property type="component" value="Unassembled WGS sequence"/>
</dbReference>
<protein>
    <submittedName>
        <fullName evidence="1">Uncharacterized protein</fullName>
    </submittedName>
</protein>
<evidence type="ECO:0000313" key="1">
    <source>
        <dbReference type="EMBL" id="KAK6627459.1"/>
    </source>
</evidence>
<accession>A0ABR1AU47</accession>